<dbReference type="EMBL" id="JBHSJF010000006">
    <property type="protein sequence ID" value="MFC5067796.1"/>
    <property type="molecule type" value="Genomic_DNA"/>
</dbReference>
<organism evidence="3 4">
    <name type="scientific">Flaviflagellibacter deserti</name>
    <dbReference type="NCBI Taxonomy" id="2267266"/>
    <lineage>
        <taxon>Bacteria</taxon>
        <taxon>Pseudomonadati</taxon>
        <taxon>Pseudomonadota</taxon>
        <taxon>Alphaproteobacteria</taxon>
        <taxon>Hyphomicrobiales</taxon>
        <taxon>Flaviflagellibacter</taxon>
    </lineage>
</organism>
<comment type="subcellular location">
    <subcellularLocation>
        <location evidence="1">Virion</location>
    </subcellularLocation>
</comment>
<name>A0ABV9Z4N4_9HYPH</name>
<dbReference type="Pfam" id="PF05065">
    <property type="entry name" value="Phage_capsid"/>
    <property type="match status" value="1"/>
</dbReference>
<comment type="caution">
    <text evidence="3">The sequence shown here is derived from an EMBL/GenBank/DDBJ whole genome shotgun (WGS) entry which is preliminary data.</text>
</comment>
<feature type="domain" description="Phage capsid-like C-terminal" evidence="2">
    <location>
        <begin position="134"/>
        <end position="419"/>
    </location>
</feature>
<reference evidence="4" key="1">
    <citation type="journal article" date="2019" name="Int. J. Syst. Evol. Microbiol.">
        <title>The Global Catalogue of Microorganisms (GCM) 10K type strain sequencing project: providing services to taxonomists for standard genome sequencing and annotation.</title>
        <authorList>
            <consortium name="The Broad Institute Genomics Platform"/>
            <consortium name="The Broad Institute Genome Sequencing Center for Infectious Disease"/>
            <person name="Wu L."/>
            <person name="Ma J."/>
        </authorList>
    </citation>
    <scope>NUCLEOTIDE SEQUENCE [LARGE SCALE GENOMIC DNA]</scope>
    <source>
        <strain evidence="4">CGMCC 1.16444</strain>
    </source>
</reference>
<evidence type="ECO:0000256" key="1">
    <source>
        <dbReference type="ARBA" id="ARBA00004328"/>
    </source>
</evidence>
<dbReference type="RefSeq" id="WP_114956627.1">
    <property type="nucleotide sequence ID" value="NZ_JBHSJF010000006.1"/>
</dbReference>
<evidence type="ECO:0000313" key="4">
    <source>
        <dbReference type="Proteomes" id="UP001595796"/>
    </source>
</evidence>
<gene>
    <name evidence="3" type="ORF">ACFPFW_07170</name>
</gene>
<keyword evidence="4" id="KW-1185">Reference proteome</keyword>
<sequence>MSDAMPRAPENKAADFVPSSGDVVDAYDQFMRAFESYRDVNDERLSEIESRITADPLTEEKLARIDAVLDRHKSVLDQMVLKSRRPALGGDPERFSLGARERKSAFEVYVRRRDATALTRLDAKSMSVGSNSDGGYLVPDETEREIGTRLIQSSPIRAIAGIRTISANVYKKPFATTGFSTGWVGETDARTQTNTPNLAELEFPAMELYAMPAATQTLLDDNAVDLDQWIAQEVETAFATQEGAAFVNGDGDKKPKGFLNATKVAEASWSWGNLGYIATGVSGDFAATDPADELVDLVYALKAGYRQNARFVMNRRTQASVRKLKDGDGRYLWMPPAEAGGDATLLGFPVTEAEDMPNIAANSFSLAFGDFRRGYLVVDRLGVRVLRDPYSAKPYVLFYTTKRVGGGVQDFDAIKLLKFGVS</sequence>
<dbReference type="Gene3D" id="3.30.2320.10">
    <property type="entry name" value="hypothetical protein PF0899 domain"/>
    <property type="match status" value="1"/>
</dbReference>
<proteinExistence type="predicted"/>
<dbReference type="InterPro" id="IPR054612">
    <property type="entry name" value="Phage_capsid-like_C"/>
</dbReference>
<protein>
    <submittedName>
        <fullName evidence="3">Phage major capsid protein</fullName>
    </submittedName>
</protein>
<evidence type="ECO:0000313" key="3">
    <source>
        <dbReference type="EMBL" id="MFC5067796.1"/>
    </source>
</evidence>
<accession>A0ABV9Z4N4</accession>
<dbReference type="SUPFAM" id="SSF56563">
    <property type="entry name" value="Major capsid protein gp5"/>
    <property type="match status" value="1"/>
</dbReference>
<evidence type="ECO:0000259" key="2">
    <source>
        <dbReference type="Pfam" id="PF05065"/>
    </source>
</evidence>
<dbReference type="InterPro" id="IPR024455">
    <property type="entry name" value="Phage_capsid"/>
</dbReference>
<dbReference type="Gene3D" id="3.30.2400.10">
    <property type="entry name" value="Major capsid protein gp5"/>
    <property type="match status" value="1"/>
</dbReference>
<dbReference type="Proteomes" id="UP001595796">
    <property type="component" value="Unassembled WGS sequence"/>
</dbReference>
<dbReference type="NCBIfam" id="TIGR01554">
    <property type="entry name" value="major_cap_HK97"/>
    <property type="match status" value="1"/>
</dbReference>